<dbReference type="Gene3D" id="3.40.718.10">
    <property type="entry name" value="Isopropylmalate Dehydrogenase"/>
    <property type="match status" value="1"/>
</dbReference>
<dbReference type="GO" id="GO:0006102">
    <property type="term" value="P:isocitrate metabolic process"/>
    <property type="evidence" value="ECO:0007669"/>
    <property type="project" value="TreeGrafter"/>
</dbReference>
<dbReference type="PANTHER" id="PTHR11835">
    <property type="entry name" value="DECARBOXYLATING DEHYDROGENASES-ISOCITRATE, ISOPROPYLMALATE, TARTRATE"/>
    <property type="match status" value="1"/>
</dbReference>
<dbReference type="GO" id="GO:0047046">
    <property type="term" value="F:homoisocitrate dehydrogenase activity"/>
    <property type="evidence" value="ECO:0007669"/>
    <property type="project" value="TreeGrafter"/>
</dbReference>
<name>A0A9J6QXV6_9FIRM</name>
<evidence type="ECO:0000259" key="2">
    <source>
        <dbReference type="SMART" id="SM01329"/>
    </source>
</evidence>
<dbReference type="AlphaFoldDB" id="A0A9J6QXV6"/>
<gene>
    <name evidence="3" type="ORF">OBO34_18445</name>
</gene>
<dbReference type="EMBL" id="JAOSHN010000009">
    <property type="protein sequence ID" value="MCU7380313.1"/>
    <property type="molecule type" value="Genomic_DNA"/>
</dbReference>
<dbReference type="GO" id="GO:0009085">
    <property type="term" value="P:lysine biosynthetic process"/>
    <property type="evidence" value="ECO:0007669"/>
    <property type="project" value="TreeGrafter"/>
</dbReference>
<comment type="similarity">
    <text evidence="1">Belongs to the isocitrate and isopropylmalate dehydrogenases family.</text>
</comment>
<dbReference type="SUPFAM" id="SSF53659">
    <property type="entry name" value="Isocitrate/Isopropylmalate dehydrogenase-like"/>
    <property type="match status" value="1"/>
</dbReference>
<reference evidence="3" key="1">
    <citation type="submission" date="2022-09" db="EMBL/GenBank/DDBJ databases">
        <title>Culturomic study of gut microbiota in children with autism spectrum disorder.</title>
        <authorList>
            <person name="Efimov B.A."/>
            <person name="Chaplin A.V."/>
            <person name="Sokolova S.R."/>
            <person name="Pikina A.P."/>
            <person name="Korzhanova M."/>
            <person name="Belova V."/>
            <person name="Korostin D."/>
        </authorList>
    </citation>
    <scope>NUCLEOTIDE SEQUENCE</scope>
    <source>
        <strain evidence="3">ASD5510</strain>
    </source>
</reference>
<dbReference type="Proteomes" id="UP001065549">
    <property type="component" value="Unassembled WGS sequence"/>
</dbReference>
<dbReference type="GO" id="GO:0006099">
    <property type="term" value="P:tricarboxylic acid cycle"/>
    <property type="evidence" value="ECO:0007669"/>
    <property type="project" value="TreeGrafter"/>
</dbReference>
<evidence type="ECO:0000313" key="4">
    <source>
        <dbReference type="Proteomes" id="UP001065549"/>
    </source>
</evidence>
<dbReference type="Pfam" id="PF00180">
    <property type="entry name" value="Iso_dh"/>
    <property type="match status" value="1"/>
</dbReference>
<evidence type="ECO:0000313" key="3">
    <source>
        <dbReference type="EMBL" id="MCU7380313.1"/>
    </source>
</evidence>
<dbReference type="SMART" id="SM01329">
    <property type="entry name" value="Iso_dh"/>
    <property type="match status" value="1"/>
</dbReference>
<dbReference type="GO" id="GO:0004449">
    <property type="term" value="F:isocitrate dehydrogenase (NAD+) activity"/>
    <property type="evidence" value="ECO:0007669"/>
    <property type="project" value="TreeGrafter"/>
</dbReference>
<sequence>MEYVKAFETIVKEQLERAERMKTAPQSTDYKALDKIIVGIIDGDGIGPIITQSCKKIMEHLMADEIAAGKLELRDIEGLTIENRIEKMETVPADVLAAVKDCHVLLKGPTMTPGKGDNMPNLESANVKLRKELDLFANVRPVSIPEKNINWTFFRENTEGEYALGSQGVDINDDISMDFKVTTTIGTTRLARAAFEFAKANGNQRVTIVTKANIMKKTDGKFLSLCYEVAKDYPEIQVDDYYVDITAANLIKEPANSKFNVFILPNLYGDIITDEAAQIQGGVGTAGSINQGGRYAMFEAIHGSAPRMISEGRGQYANPSSIVRAGAMLLRHIGYGDQAAALDNALDEALDALSMTSNSTGNSTDDFTEFVISHLK</sequence>
<evidence type="ECO:0000256" key="1">
    <source>
        <dbReference type="ARBA" id="ARBA00007769"/>
    </source>
</evidence>
<dbReference type="PANTHER" id="PTHR11835:SF48">
    <property type="entry name" value="HOMOISOCITRATE DEHYDROGENASE, MITOCHONDRIAL"/>
    <property type="match status" value="1"/>
</dbReference>
<keyword evidence="4" id="KW-1185">Reference proteome</keyword>
<feature type="domain" description="Isopropylmalate dehydrogenase-like" evidence="2">
    <location>
        <begin position="37"/>
        <end position="371"/>
    </location>
</feature>
<dbReference type="RefSeq" id="WP_253021046.1">
    <property type="nucleotide sequence ID" value="NZ_JAOSHN010000009.1"/>
</dbReference>
<proteinExistence type="inferred from homology"/>
<comment type="caution">
    <text evidence="3">The sequence shown here is derived from an EMBL/GenBank/DDBJ whole genome shotgun (WGS) entry which is preliminary data.</text>
</comment>
<protein>
    <submittedName>
        <fullName evidence="3">Isocitrate/isopropylmalate family dehydrogenase</fullName>
    </submittedName>
</protein>
<dbReference type="InterPro" id="IPR024084">
    <property type="entry name" value="IsoPropMal-DH-like_dom"/>
</dbReference>
<accession>A0A9J6QXV6</accession>
<organism evidence="3 4">
    <name type="scientific">Hominibacterium faecale</name>
    <dbReference type="NCBI Taxonomy" id="2839743"/>
    <lineage>
        <taxon>Bacteria</taxon>
        <taxon>Bacillati</taxon>
        <taxon>Bacillota</taxon>
        <taxon>Clostridia</taxon>
        <taxon>Peptostreptococcales</taxon>
        <taxon>Anaerovoracaceae</taxon>
        <taxon>Hominibacterium</taxon>
    </lineage>
</organism>